<comment type="subcellular location">
    <subcellularLocation>
        <location evidence="1">Cell outer membrane</location>
    </subcellularLocation>
</comment>
<comment type="caution">
    <text evidence="6">The sequence shown here is derived from an EMBL/GenBank/DDBJ whole genome shotgun (WGS) entry which is preliminary data.</text>
</comment>
<evidence type="ECO:0000256" key="4">
    <source>
        <dbReference type="PROSITE-ProRule" id="PRU00473"/>
    </source>
</evidence>
<accession>A0ABV5H0J8</accession>
<dbReference type="SUPFAM" id="SSF49478">
    <property type="entry name" value="Cna protein B-type domain"/>
    <property type="match status" value="1"/>
</dbReference>
<dbReference type="PANTHER" id="PTHR30329:SF21">
    <property type="entry name" value="LIPOPROTEIN YIAD-RELATED"/>
    <property type="match status" value="1"/>
</dbReference>
<proteinExistence type="predicted"/>
<protein>
    <submittedName>
        <fullName evidence="6">OmpA family protein</fullName>
    </submittedName>
</protein>
<dbReference type="PANTHER" id="PTHR30329">
    <property type="entry name" value="STATOR ELEMENT OF FLAGELLAR MOTOR COMPLEX"/>
    <property type="match status" value="1"/>
</dbReference>
<keyword evidence="7" id="KW-1185">Reference proteome</keyword>
<evidence type="ECO:0000256" key="2">
    <source>
        <dbReference type="ARBA" id="ARBA00023136"/>
    </source>
</evidence>
<dbReference type="Gene3D" id="3.30.1330.60">
    <property type="entry name" value="OmpA-like domain"/>
    <property type="match status" value="1"/>
</dbReference>
<organism evidence="6 7">
    <name type="scientific">Algibacter miyuki</name>
    <dbReference type="NCBI Taxonomy" id="1306933"/>
    <lineage>
        <taxon>Bacteria</taxon>
        <taxon>Pseudomonadati</taxon>
        <taxon>Bacteroidota</taxon>
        <taxon>Flavobacteriia</taxon>
        <taxon>Flavobacteriales</taxon>
        <taxon>Flavobacteriaceae</taxon>
        <taxon>Algibacter</taxon>
    </lineage>
</organism>
<dbReference type="InterPro" id="IPR006665">
    <property type="entry name" value="OmpA-like"/>
</dbReference>
<keyword evidence="3" id="KW-0998">Cell outer membrane</keyword>
<dbReference type="RefSeq" id="WP_290274547.1">
    <property type="nucleotide sequence ID" value="NZ_JAUFQP010000016.1"/>
</dbReference>
<dbReference type="InterPro" id="IPR011659">
    <property type="entry name" value="WD40"/>
</dbReference>
<dbReference type="SUPFAM" id="SSF48452">
    <property type="entry name" value="TPR-like"/>
    <property type="match status" value="1"/>
</dbReference>
<feature type="domain" description="OmpA-like" evidence="5">
    <location>
        <begin position="518"/>
        <end position="642"/>
    </location>
</feature>
<evidence type="ECO:0000313" key="7">
    <source>
        <dbReference type="Proteomes" id="UP001589590"/>
    </source>
</evidence>
<dbReference type="InterPro" id="IPR006664">
    <property type="entry name" value="OMP_bac"/>
</dbReference>
<keyword evidence="2 4" id="KW-0472">Membrane</keyword>
<sequence>MKLKNSSLTTLFLLVTIACFSQYGIQKKADNLFNKYSFVDAAETYKSLIEKDFNSDYATRQLADSYAFMRNPDSAVVYYKKVVEQENIPVEYYYNYAQALRGSKNYEAYRQWMTKYKDEGGIINETYLSEDKNFLESIFNAKQQYFLSEIKFNSKYSDFGAVEHNGNIYFTSARDEGVLTKKTYGWNHEPFLDIYKTNKSDNDTVVNHKSKLKGSINSVFHDGPITISKDGNTIYFSRNDFNKNVLGKDEDGTTNLKIYRATLTDGKWKNIEELNFNSNTYSTGHPALNNDGTKLYFASNMPGGYGGSDIYSATIAADGTIGKPENVGAIINTSKNERFPFVNSENVLFFSSDGHQGLGLLDIFASVTNKEKKITHVINLGVPVNSAKDDFSFSLNQDGLSGYFASNRDGGVGSDDIYAFDRVPQLYLEGTITDNKTNVAIPEAIINLLDLKGQIITTIKTDKDGFYEVSIDRDSDYKLQVIKEGYVEASRPISSNKMDQKAFKLVEDFKLSQVEKVKPIYPFVELPPIYFDFDQSKIRNQDISELDRIVDLMTNKYPEMVIAIESHTDSRGPTSYNKTLSIDRANATYQYLIDHGVDKTRIASYDGFGEEKLTNACDGSIKCSREAHQKNRRTQFIVSKIE</sequence>
<name>A0ABV5H0J8_9FLAO</name>
<dbReference type="SUPFAM" id="SSF103088">
    <property type="entry name" value="OmpA-like"/>
    <property type="match status" value="1"/>
</dbReference>
<dbReference type="InterPro" id="IPR011042">
    <property type="entry name" value="6-blade_b-propeller_TolB-like"/>
</dbReference>
<dbReference type="CDD" id="cd07185">
    <property type="entry name" value="OmpA_C-like"/>
    <property type="match status" value="1"/>
</dbReference>
<evidence type="ECO:0000313" key="6">
    <source>
        <dbReference type="EMBL" id="MFB9105204.1"/>
    </source>
</evidence>
<dbReference type="Gene3D" id="2.120.10.30">
    <property type="entry name" value="TolB, C-terminal domain"/>
    <property type="match status" value="1"/>
</dbReference>
<dbReference type="PROSITE" id="PS51257">
    <property type="entry name" value="PROKAR_LIPOPROTEIN"/>
    <property type="match status" value="1"/>
</dbReference>
<dbReference type="SUPFAM" id="SSF82171">
    <property type="entry name" value="DPP6 N-terminal domain-like"/>
    <property type="match status" value="1"/>
</dbReference>
<dbReference type="Pfam" id="PF07676">
    <property type="entry name" value="PD40"/>
    <property type="match status" value="2"/>
</dbReference>
<dbReference type="Pfam" id="PF00691">
    <property type="entry name" value="OmpA"/>
    <property type="match status" value="1"/>
</dbReference>
<reference evidence="6 7" key="1">
    <citation type="submission" date="2024-09" db="EMBL/GenBank/DDBJ databases">
        <authorList>
            <person name="Sun Q."/>
            <person name="Mori K."/>
        </authorList>
    </citation>
    <scope>NUCLEOTIDE SEQUENCE [LARGE SCALE GENOMIC DNA]</scope>
    <source>
        <strain evidence="6 7">CECT 8300</strain>
    </source>
</reference>
<dbReference type="EMBL" id="JBHMFA010000006">
    <property type="protein sequence ID" value="MFB9105204.1"/>
    <property type="molecule type" value="Genomic_DNA"/>
</dbReference>
<evidence type="ECO:0000256" key="3">
    <source>
        <dbReference type="ARBA" id="ARBA00023237"/>
    </source>
</evidence>
<dbReference type="Gene3D" id="2.60.40.1120">
    <property type="entry name" value="Carboxypeptidase-like, regulatory domain"/>
    <property type="match status" value="1"/>
</dbReference>
<dbReference type="Proteomes" id="UP001589590">
    <property type="component" value="Unassembled WGS sequence"/>
</dbReference>
<dbReference type="Gene3D" id="1.25.40.10">
    <property type="entry name" value="Tetratricopeptide repeat domain"/>
    <property type="match status" value="1"/>
</dbReference>
<dbReference type="PRINTS" id="PR01021">
    <property type="entry name" value="OMPADOMAIN"/>
</dbReference>
<dbReference type="PROSITE" id="PS51123">
    <property type="entry name" value="OMPA_2"/>
    <property type="match status" value="1"/>
</dbReference>
<evidence type="ECO:0000259" key="5">
    <source>
        <dbReference type="PROSITE" id="PS51123"/>
    </source>
</evidence>
<gene>
    <name evidence="6" type="ORF">ACFFU1_09850</name>
</gene>
<dbReference type="InterPro" id="IPR036737">
    <property type="entry name" value="OmpA-like_sf"/>
</dbReference>
<dbReference type="InterPro" id="IPR050330">
    <property type="entry name" value="Bact_OuterMem_StrucFunc"/>
</dbReference>
<dbReference type="InterPro" id="IPR011990">
    <property type="entry name" value="TPR-like_helical_dom_sf"/>
</dbReference>
<evidence type="ECO:0000256" key="1">
    <source>
        <dbReference type="ARBA" id="ARBA00004442"/>
    </source>
</evidence>